<evidence type="ECO:0000256" key="1">
    <source>
        <dbReference type="SAM" id="SignalP"/>
    </source>
</evidence>
<reference evidence="2 3" key="1">
    <citation type="journal article" date="2016" name="Nat. Commun.">
        <title>Thousands of microbial genomes shed light on interconnected biogeochemical processes in an aquifer system.</title>
        <authorList>
            <person name="Anantharaman K."/>
            <person name="Brown C.T."/>
            <person name="Hug L.A."/>
            <person name="Sharon I."/>
            <person name="Castelle C.J."/>
            <person name="Probst A.J."/>
            <person name="Thomas B.C."/>
            <person name="Singh A."/>
            <person name="Wilkins M.J."/>
            <person name="Karaoz U."/>
            <person name="Brodie E.L."/>
            <person name="Williams K.H."/>
            <person name="Hubbard S.S."/>
            <person name="Banfield J.F."/>
        </authorList>
    </citation>
    <scope>NUCLEOTIDE SEQUENCE [LARGE SCALE GENOMIC DNA]</scope>
</reference>
<accession>A0A1F6T3I8</accession>
<protein>
    <recommendedName>
        <fullName evidence="4">Autotransporter domain-containing protein</fullName>
    </recommendedName>
</protein>
<proteinExistence type="predicted"/>
<dbReference type="SUPFAM" id="SSF56935">
    <property type="entry name" value="Porins"/>
    <property type="match status" value="1"/>
</dbReference>
<dbReference type="Proteomes" id="UP000178379">
    <property type="component" value="Unassembled WGS sequence"/>
</dbReference>
<evidence type="ECO:0000313" key="2">
    <source>
        <dbReference type="EMBL" id="OGI39683.1"/>
    </source>
</evidence>
<feature type="signal peptide" evidence="1">
    <location>
        <begin position="1"/>
        <end position="29"/>
    </location>
</feature>
<feature type="chain" id="PRO_5009526543" description="Autotransporter domain-containing protein" evidence="1">
    <location>
        <begin position="30"/>
        <end position="697"/>
    </location>
</feature>
<sequence>MKKNRIAHAVWCACALQLAMTVAPGIVHAQDWQPQLADAGARKPADPIRINLPQLQANVLQRLALELDDVDVTQTVARQGNQLTFTPPQPLSFGDHQLRLVEHGADGSITERGLWKISVRKTAAFRDASLQGNVTINIVRRVADKNLAQPEPDKGQYTGAAQLQGVIADGNWKITGQMDLIANHPESLMPRGVGHGQVDVGNFLFTGENGPVIAKAGHHSVGPDSLIMQSFTRRGVSVGMQSNDKAHSVTGFSLRSQDVVGAQEGFGIGDSENRTDGLVITSRPISSRRDAMAVSATVLSGEGPAVAGATGTGTSGDSTIAAGRAAGIVADGNLLDRRMRLRGEYAVTRYDFDGSKGRDTDLNGTIDVNQDAEKDKAYAALMTWTPWTNKMVNNKPLVWNMGVENKRLGTFFKSPANPLGVADRELVRTFTDVNYSGFTAQLSLGRETDNVNDIALLPQTESLQTVLSLSFTPQQAQVPGPDGKTPPPPWYGQPTFNATLIKLDQDVEKAGATLTTGALNETQNVSLTATFTYPTWSWSLGHTRGENTNFRQTAVDTKNSMTQFNANFRVGQKLTLGPTVQYNKIKETDPPTGITAKDTDTTTAGLNLGYQFTPKLNGNLGLNLNKVKTTDNSQQATTHDATGSLNWNLAQPQGARPGVTVSLEGQLHDVDDRITTTNTINNYQVFLKVAVSWLPTL</sequence>
<dbReference type="EMBL" id="MFSQ01000090">
    <property type="protein sequence ID" value="OGI39683.1"/>
    <property type="molecule type" value="Genomic_DNA"/>
</dbReference>
<organism evidence="2 3">
    <name type="scientific">Candidatus Muproteobacteria bacterium RBG_16_62_13</name>
    <dbReference type="NCBI Taxonomy" id="1817756"/>
    <lineage>
        <taxon>Bacteria</taxon>
        <taxon>Pseudomonadati</taxon>
        <taxon>Pseudomonadota</taxon>
        <taxon>Candidatus Muproteobacteria</taxon>
    </lineage>
</organism>
<gene>
    <name evidence="2" type="ORF">A2140_03775</name>
</gene>
<evidence type="ECO:0000313" key="3">
    <source>
        <dbReference type="Proteomes" id="UP000178379"/>
    </source>
</evidence>
<comment type="caution">
    <text evidence="2">The sequence shown here is derived from an EMBL/GenBank/DDBJ whole genome shotgun (WGS) entry which is preliminary data.</text>
</comment>
<name>A0A1F6T3I8_9PROT</name>
<evidence type="ECO:0008006" key="4">
    <source>
        <dbReference type="Google" id="ProtNLM"/>
    </source>
</evidence>
<keyword evidence="1" id="KW-0732">Signal</keyword>
<dbReference type="AlphaFoldDB" id="A0A1F6T3I8"/>